<sequence length="286" mass="28942">MKRMKQTLLLTGLVFASSQAAALSITPTSSGSDLVNEILGSGVSVDGGSINYIGAEGQAGIFTDGVSADIGIDSGIVMTSGQAANAIGPNDSDGAGSNVGGAGDADLDGLVGGGTQDANVLEFEFESTGGDLFFNYAFGSEEYNEYIDSAFNDVFAFLVDGVNIATVGPDDDPVSIDTVNCGDPVGSDDDNCSSFNNNDLTDGPPSLNIQYDGMTDVFTASILGLTPGTHTMKLAIADRGDGILDSGVFIQGGTFSDEPTPVPEPGTLALLGLGLAGLGAARRRRA</sequence>
<dbReference type="RefSeq" id="WP_228151160.1">
    <property type="nucleotide sequence ID" value="NZ_NMPM01000042.1"/>
</dbReference>
<gene>
    <name evidence="3" type="ORF">C8D92_10514</name>
</gene>
<evidence type="ECO:0000256" key="1">
    <source>
        <dbReference type="SAM" id="SignalP"/>
    </source>
</evidence>
<dbReference type="NCBIfam" id="TIGR02595">
    <property type="entry name" value="PEP_CTERM"/>
    <property type="match status" value="1"/>
</dbReference>
<evidence type="ECO:0000313" key="3">
    <source>
        <dbReference type="EMBL" id="PVY76261.1"/>
    </source>
</evidence>
<dbReference type="InterPro" id="IPR049804">
    <property type="entry name" value="Choice_anch_L"/>
</dbReference>
<proteinExistence type="predicted"/>
<organism evidence="3 4">
    <name type="scientific">Tamilnaduibacter salinus</name>
    <dbReference type="NCBI Taxonomy" id="1484056"/>
    <lineage>
        <taxon>Bacteria</taxon>
        <taxon>Pseudomonadati</taxon>
        <taxon>Pseudomonadota</taxon>
        <taxon>Gammaproteobacteria</taxon>
        <taxon>Pseudomonadales</taxon>
        <taxon>Marinobacteraceae</taxon>
        <taxon>Tamilnaduibacter</taxon>
    </lineage>
</organism>
<keyword evidence="1" id="KW-0732">Signal</keyword>
<protein>
    <submittedName>
        <fullName evidence="3">Putative secreted protein with PEP-CTERM sorting signal/MYXO-CTERM domain-containing protein</fullName>
    </submittedName>
</protein>
<feature type="domain" description="Ice-binding protein C-terminal" evidence="2">
    <location>
        <begin position="261"/>
        <end position="284"/>
    </location>
</feature>
<evidence type="ECO:0000259" key="2">
    <source>
        <dbReference type="Pfam" id="PF07589"/>
    </source>
</evidence>
<dbReference type="EMBL" id="QEKQ01000005">
    <property type="protein sequence ID" value="PVY76261.1"/>
    <property type="molecule type" value="Genomic_DNA"/>
</dbReference>
<reference evidence="3 4" key="1">
    <citation type="submission" date="2018-04" db="EMBL/GenBank/DDBJ databases">
        <title>Genomic Encyclopedia of Type Strains, Phase IV (KMG-IV): sequencing the most valuable type-strain genomes for metagenomic binning, comparative biology and taxonomic classification.</title>
        <authorList>
            <person name="Goeker M."/>
        </authorList>
    </citation>
    <scope>NUCLEOTIDE SEQUENCE [LARGE SCALE GENOMIC DNA]</scope>
    <source>
        <strain evidence="3 4">DSM 28688</strain>
    </source>
</reference>
<accession>A0A2U1CWK0</accession>
<evidence type="ECO:0000313" key="4">
    <source>
        <dbReference type="Proteomes" id="UP000245887"/>
    </source>
</evidence>
<dbReference type="AlphaFoldDB" id="A0A2U1CWK0"/>
<dbReference type="InterPro" id="IPR013424">
    <property type="entry name" value="Ice-binding_C"/>
</dbReference>
<name>A0A2U1CWK0_9GAMM</name>
<dbReference type="NCBIfam" id="NF038133">
    <property type="entry name" value="choice_anch_L"/>
    <property type="match status" value="1"/>
</dbReference>
<comment type="caution">
    <text evidence="3">The sequence shown here is derived from an EMBL/GenBank/DDBJ whole genome shotgun (WGS) entry which is preliminary data.</text>
</comment>
<dbReference type="Pfam" id="PF07589">
    <property type="entry name" value="PEP-CTERM"/>
    <property type="match status" value="1"/>
</dbReference>
<feature type="chain" id="PRO_5015780197" evidence="1">
    <location>
        <begin position="23"/>
        <end position="286"/>
    </location>
</feature>
<dbReference type="Proteomes" id="UP000245887">
    <property type="component" value="Unassembled WGS sequence"/>
</dbReference>
<feature type="signal peptide" evidence="1">
    <location>
        <begin position="1"/>
        <end position="22"/>
    </location>
</feature>